<dbReference type="InterPro" id="IPR024958">
    <property type="entry name" value="GRASP_PDZ"/>
</dbReference>
<dbReference type="AlphaFoldDB" id="A0A9W7XU36"/>
<feature type="domain" description="PDZ GRASP-type" evidence="3">
    <location>
        <begin position="102"/>
        <end position="184"/>
    </location>
</feature>
<evidence type="ECO:0000256" key="2">
    <source>
        <dbReference type="SAM" id="MobiDB-lite"/>
    </source>
</evidence>
<accession>A0A9W7XU36</accession>
<evidence type="ECO:0000259" key="3">
    <source>
        <dbReference type="Pfam" id="PF04495"/>
    </source>
</evidence>
<sequence>MEHLQALLRQKTDLEAELRALDHALASQGATRTTPLVDSEGFPRADLDINAVVDIRRALNYRQNDLRALMPKIESALQQVHQMEQPIDKNEEQRRRRRRGFARVGSVAEGGPAESAGVRAGDVVVGVGQAEEFARVAAEVARHEDNEVELEVERVFDGAPQRLRLTLRPHRGWGGSGLLGCQISELPQ</sequence>
<dbReference type="PANTHER" id="PTHR12651">
    <property type="entry name" value="26S PROTEASOME NON-ATPASE REGULATORY SUBUNIT 9"/>
    <property type="match status" value="1"/>
</dbReference>
<organism evidence="5 6">
    <name type="scientific">Coemansia erecta</name>
    <dbReference type="NCBI Taxonomy" id="147472"/>
    <lineage>
        <taxon>Eukaryota</taxon>
        <taxon>Fungi</taxon>
        <taxon>Fungi incertae sedis</taxon>
        <taxon>Zoopagomycota</taxon>
        <taxon>Kickxellomycotina</taxon>
        <taxon>Kickxellomycetes</taxon>
        <taxon>Kickxellales</taxon>
        <taxon>Kickxellaceae</taxon>
        <taxon>Coemansia</taxon>
    </lineage>
</organism>
<dbReference type="GO" id="GO:0070682">
    <property type="term" value="P:proteasome regulatory particle assembly"/>
    <property type="evidence" value="ECO:0007669"/>
    <property type="project" value="InterPro"/>
</dbReference>
<dbReference type="OrthoDB" id="72325at2759"/>
<dbReference type="InterPro" id="IPR036034">
    <property type="entry name" value="PDZ_sf"/>
</dbReference>
<feature type="domain" description="Nas2 N-terminal" evidence="4">
    <location>
        <begin position="4"/>
        <end position="82"/>
    </location>
</feature>
<keyword evidence="1" id="KW-0143">Chaperone</keyword>
<feature type="region of interest" description="Disordered" evidence="2">
    <location>
        <begin position="83"/>
        <end position="113"/>
    </location>
</feature>
<dbReference type="GO" id="GO:0005634">
    <property type="term" value="C:nucleus"/>
    <property type="evidence" value="ECO:0007669"/>
    <property type="project" value="TreeGrafter"/>
</dbReference>
<gene>
    <name evidence="5" type="primary">NAS2</name>
    <name evidence="5" type="ORF">LPJ53_004565</name>
</gene>
<name>A0A9W7XU36_9FUNG</name>
<evidence type="ECO:0000313" key="6">
    <source>
        <dbReference type="Proteomes" id="UP001149813"/>
    </source>
</evidence>
<dbReference type="SUPFAM" id="SSF50156">
    <property type="entry name" value="PDZ domain-like"/>
    <property type="match status" value="1"/>
</dbReference>
<protein>
    <submittedName>
        <fullName evidence="5">26S proteasome regulatory subunit</fullName>
    </submittedName>
</protein>
<proteinExistence type="predicted"/>
<evidence type="ECO:0000256" key="1">
    <source>
        <dbReference type="ARBA" id="ARBA00023186"/>
    </source>
</evidence>
<keyword evidence="5" id="KW-0647">Proteasome</keyword>
<dbReference type="EMBL" id="JANBOJ010000220">
    <property type="protein sequence ID" value="KAJ1720841.1"/>
    <property type="molecule type" value="Genomic_DNA"/>
</dbReference>
<dbReference type="GO" id="GO:0005737">
    <property type="term" value="C:cytoplasm"/>
    <property type="evidence" value="ECO:0007669"/>
    <property type="project" value="TreeGrafter"/>
</dbReference>
<dbReference type="Proteomes" id="UP001149813">
    <property type="component" value="Unassembled WGS sequence"/>
</dbReference>
<reference evidence="5" key="1">
    <citation type="submission" date="2022-07" db="EMBL/GenBank/DDBJ databases">
        <title>Phylogenomic reconstructions and comparative analyses of Kickxellomycotina fungi.</title>
        <authorList>
            <person name="Reynolds N.K."/>
            <person name="Stajich J.E."/>
            <person name="Barry K."/>
            <person name="Grigoriev I.V."/>
            <person name="Crous P."/>
            <person name="Smith M.E."/>
        </authorList>
    </citation>
    <scope>NUCLEOTIDE SEQUENCE</scope>
    <source>
        <strain evidence="5">NBRC 32514</strain>
    </source>
</reference>
<dbReference type="PANTHER" id="PTHR12651:SF1">
    <property type="entry name" value="26S PROTEASOME NON-ATPASE REGULATORY SUBUNIT 9"/>
    <property type="match status" value="1"/>
</dbReference>
<dbReference type="GO" id="GO:0000502">
    <property type="term" value="C:proteasome complex"/>
    <property type="evidence" value="ECO:0007669"/>
    <property type="project" value="UniProtKB-KW"/>
</dbReference>
<keyword evidence="6" id="KW-1185">Reference proteome</keyword>
<evidence type="ECO:0000313" key="5">
    <source>
        <dbReference type="EMBL" id="KAJ1720841.1"/>
    </source>
</evidence>
<dbReference type="Pfam" id="PF18265">
    <property type="entry name" value="Nas2_N"/>
    <property type="match status" value="1"/>
</dbReference>
<dbReference type="Gene3D" id="6.10.140.1710">
    <property type="match status" value="1"/>
</dbReference>
<dbReference type="Pfam" id="PF04495">
    <property type="entry name" value="GRASP55_65"/>
    <property type="match status" value="1"/>
</dbReference>
<dbReference type="InterPro" id="IPR035269">
    <property type="entry name" value="PSMD9"/>
</dbReference>
<dbReference type="Gene3D" id="2.30.42.10">
    <property type="match status" value="1"/>
</dbReference>
<comment type="caution">
    <text evidence="5">The sequence shown here is derived from an EMBL/GenBank/DDBJ whole genome shotgun (WGS) entry which is preliminary data.</text>
</comment>
<evidence type="ECO:0000259" key="4">
    <source>
        <dbReference type="Pfam" id="PF18265"/>
    </source>
</evidence>
<dbReference type="InterPro" id="IPR040815">
    <property type="entry name" value="Nas2_N"/>
</dbReference>